<feature type="compositionally biased region" description="Polar residues" evidence="1">
    <location>
        <begin position="400"/>
        <end position="414"/>
    </location>
</feature>
<feature type="compositionally biased region" description="Polar residues" evidence="1">
    <location>
        <begin position="353"/>
        <end position="367"/>
    </location>
</feature>
<feature type="compositionally biased region" description="Basic and acidic residues" evidence="1">
    <location>
        <begin position="494"/>
        <end position="599"/>
    </location>
</feature>
<feature type="compositionally biased region" description="Polar residues" evidence="1">
    <location>
        <begin position="1"/>
        <end position="11"/>
    </location>
</feature>
<dbReference type="AlphaFoldDB" id="A0A9R1RDI2"/>
<feature type="region of interest" description="Disordered" evidence="1">
    <location>
        <begin position="230"/>
        <end position="258"/>
    </location>
</feature>
<keyword evidence="3" id="KW-1185">Reference proteome</keyword>
<name>A0A9R1RDI2_TRITD</name>
<gene>
    <name evidence="2" type="ORF">TRITD_2Av1G269770</name>
</gene>
<proteinExistence type="predicted"/>
<dbReference type="Pfam" id="PF15996">
    <property type="entry name" value="PNISR"/>
    <property type="match status" value="1"/>
</dbReference>
<feature type="region of interest" description="Disordered" evidence="1">
    <location>
        <begin position="315"/>
        <end position="334"/>
    </location>
</feature>
<evidence type="ECO:0000256" key="1">
    <source>
        <dbReference type="SAM" id="MobiDB-lite"/>
    </source>
</evidence>
<feature type="compositionally biased region" description="Low complexity" evidence="1">
    <location>
        <begin position="56"/>
        <end position="68"/>
    </location>
</feature>
<accession>A0A9R1RDI2</accession>
<feature type="compositionally biased region" description="Polar residues" evidence="1">
    <location>
        <begin position="230"/>
        <end position="239"/>
    </location>
</feature>
<dbReference type="Proteomes" id="UP000324705">
    <property type="component" value="Chromosome 2A"/>
</dbReference>
<protein>
    <submittedName>
        <fullName evidence="2">Uncharacterized protein</fullName>
    </submittedName>
</protein>
<feature type="compositionally biased region" description="Acidic residues" evidence="1">
    <location>
        <begin position="380"/>
        <end position="396"/>
    </location>
</feature>
<dbReference type="Gramene" id="TRITD2Av1G269770.3">
    <property type="protein sequence ID" value="TRITD2Av1G269770.3"/>
    <property type="gene ID" value="TRITD2Av1G269770"/>
</dbReference>
<dbReference type="InterPro" id="IPR031937">
    <property type="entry name" value="PNISR"/>
</dbReference>
<reference evidence="2 3" key="1">
    <citation type="submission" date="2017-09" db="EMBL/GenBank/DDBJ databases">
        <authorList>
            <consortium name="International Durum Wheat Genome Sequencing Consortium (IDWGSC)"/>
            <person name="Milanesi L."/>
        </authorList>
    </citation>
    <scope>NUCLEOTIDE SEQUENCE [LARGE SCALE GENOMIC DNA]</scope>
    <source>
        <strain evidence="3">cv. Svevo</strain>
    </source>
</reference>
<evidence type="ECO:0000313" key="2">
    <source>
        <dbReference type="EMBL" id="VAH37422.1"/>
    </source>
</evidence>
<feature type="compositionally biased region" description="Basic and acidic residues" evidence="1">
    <location>
        <begin position="460"/>
        <end position="471"/>
    </location>
</feature>
<feature type="region of interest" description="Disordered" evidence="1">
    <location>
        <begin position="1"/>
        <end position="82"/>
    </location>
</feature>
<sequence>MFQMSGQQRETNYLHDRGPMVPPPKNFGPFPSTYEQEVPYNYSSAQGNGSATIQYPSPQAQPSLSASSVQDGFPRGTPGVPGHGVQSYRMMADPSDQPLEFNDRKAPDMAVHETINIRSSAPTAVSEHGTVPTSTQSWGPSATVGYFHPAAVPPQASQMDPSLHAGPLFGALSGSNYIPPAAFGVGSVTEAFPTDANTLFNVAERSKKPPVPNWLREELLKKKSTPVSASVQHSINYDSMDSEDAVEPPKRADQIDSRSISSAKSIIADEADEDEVEAARTAAINKEIKRVLTEVLLKVTDDLFNEIATKVMNEDDSSAETNETTGVSSSKDLGLGEAKVKTTAKVVVPAKPNNVSSTGHSDGNGLSSPKGALLGLASYDSDDEDDEGDGDGENVDGELHNNSNRSIASVQSVPSGDDHKSSDRRSQSWPTAESEREPSIHDTQNGEAKTSIQPIGVIHKTNEKVHGHAEVDFQNGKTSSGHHTESNNNNNAESTHRHFERNGHEKDLKEAKVVNGKDSEPSRTDKFRDGDKHSMPENIDKKGTYKEEKGSGRYAKHGLDRWDDAKRDRKDLPKDARERKRDSADRRDIGKDGNDDRSRQITKSSASHSSRRSRSRSPSGRSRARNESSSRVRGSVSSDEPSDNAKRRKSHSRKNSMSPSPPKSRSRYINNIPPFYVIYVNSGKFLLVSSNMFT</sequence>
<evidence type="ECO:0000313" key="3">
    <source>
        <dbReference type="Proteomes" id="UP000324705"/>
    </source>
</evidence>
<organism evidence="2 3">
    <name type="scientific">Triticum turgidum subsp. durum</name>
    <name type="common">Durum wheat</name>
    <name type="synonym">Triticum durum</name>
    <dbReference type="NCBI Taxonomy" id="4567"/>
    <lineage>
        <taxon>Eukaryota</taxon>
        <taxon>Viridiplantae</taxon>
        <taxon>Streptophyta</taxon>
        <taxon>Embryophyta</taxon>
        <taxon>Tracheophyta</taxon>
        <taxon>Spermatophyta</taxon>
        <taxon>Magnoliopsida</taxon>
        <taxon>Liliopsida</taxon>
        <taxon>Poales</taxon>
        <taxon>Poaceae</taxon>
        <taxon>BOP clade</taxon>
        <taxon>Pooideae</taxon>
        <taxon>Triticodae</taxon>
        <taxon>Triticeae</taxon>
        <taxon>Triticinae</taxon>
        <taxon>Triticum</taxon>
    </lineage>
</organism>
<feature type="region of interest" description="Disordered" evidence="1">
    <location>
        <begin position="350"/>
        <end position="669"/>
    </location>
</feature>
<feature type="compositionally biased region" description="Polar residues" evidence="1">
    <location>
        <begin position="441"/>
        <end position="453"/>
    </location>
</feature>
<dbReference type="EMBL" id="LT934113">
    <property type="protein sequence ID" value="VAH37422.1"/>
    <property type="molecule type" value="Genomic_DNA"/>
</dbReference>
<feature type="compositionally biased region" description="Basic and acidic residues" evidence="1">
    <location>
        <begin position="247"/>
        <end position="256"/>
    </location>
</feature>
<feature type="compositionally biased region" description="Basic and acidic residues" evidence="1">
    <location>
        <begin position="416"/>
        <end position="426"/>
    </location>
</feature>
<feature type="compositionally biased region" description="Polar residues" evidence="1">
    <location>
        <begin position="41"/>
        <end position="55"/>
    </location>
</feature>
<feature type="compositionally biased region" description="Polar residues" evidence="1">
    <location>
        <begin position="319"/>
        <end position="331"/>
    </location>
</feature>